<dbReference type="EMBL" id="CP118848">
    <property type="protein sequence ID" value="WHI59417.1"/>
    <property type="molecule type" value="Genomic_DNA"/>
</dbReference>
<accession>A0AAX3W2F1</accession>
<dbReference type="InterPro" id="IPR002491">
    <property type="entry name" value="ABC_transptr_periplasmic_BD"/>
</dbReference>
<dbReference type="Proteomes" id="UP001223261">
    <property type="component" value="Chromosome"/>
</dbReference>
<dbReference type="SUPFAM" id="SSF53807">
    <property type="entry name" value="Helical backbone' metal receptor"/>
    <property type="match status" value="1"/>
</dbReference>
<reference evidence="7" key="1">
    <citation type="journal article" date="2023" name="Antibiotics">
        <title>Prevalence and Molecular Characterization of Methicillin-Resistant Staphylococci (MRS) and Mammaliicocci (MRM) in Dromedary Camels from Algeria: First Detection of SCCmec-mecC Hybrid in Methicillin-Resistant Mammaliicoccus lentus.</title>
        <authorList>
            <person name="Belhout C."/>
            <person name="Boyen F."/>
            <person name="Vereecke N."/>
            <person name="Theuns S."/>
            <person name="Taibi N."/>
            <person name="Stegger M."/>
            <person name="de la Fe-Rodriguez P.Y."/>
            <person name="Bouayad L."/>
            <person name="Elgroud R."/>
            <person name="Butaye P."/>
        </authorList>
    </citation>
    <scope>NUCLEOTIDE SEQUENCE</scope>
    <source>
        <strain evidence="7">7048</strain>
    </source>
</reference>
<keyword evidence="3" id="KW-0813">Transport</keyword>
<dbReference type="RefSeq" id="WP_282822017.1">
    <property type="nucleotide sequence ID" value="NZ_CP118776.1"/>
</dbReference>
<dbReference type="PROSITE" id="PS51257">
    <property type="entry name" value="PROKAR_LIPOPROTEIN"/>
    <property type="match status" value="1"/>
</dbReference>
<dbReference type="PANTHER" id="PTHR30532">
    <property type="entry name" value="IRON III DICITRATE-BINDING PERIPLASMIC PROTEIN"/>
    <property type="match status" value="1"/>
</dbReference>
<keyword evidence="4 5" id="KW-0732">Signal</keyword>
<proteinExistence type="inferred from homology"/>
<dbReference type="Gene3D" id="3.40.50.1980">
    <property type="entry name" value="Nitrogenase molybdenum iron protein domain"/>
    <property type="match status" value="2"/>
</dbReference>
<evidence type="ECO:0000259" key="6">
    <source>
        <dbReference type="PROSITE" id="PS50983"/>
    </source>
</evidence>
<evidence type="ECO:0000256" key="4">
    <source>
        <dbReference type="ARBA" id="ARBA00022729"/>
    </source>
</evidence>
<evidence type="ECO:0000256" key="2">
    <source>
        <dbReference type="ARBA" id="ARBA00008814"/>
    </source>
</evidence>
<evidence type="ECO:0000256" key="3">
    <source>
        <dbReference type="ARBA" id="ARBA00022448"/>
    </source>
</evidence>
<feature type="chain" id="PRO_5043746741" evidence="5">
    <location>
        <begin position="23"/>
        <end position="312"/>
    </location>
</feature>
<dbReference type="PROSITE" id="PS50983">
    <property type="entry name" value="FE_B12_PBP"/>
    <property type="match status" value="1"/>
</dbReference>
<evidence type="ECO:0000313" key="7">
    <source>
        <dbReference type="EMBL" id="WHI59417.1"/>
    </source>
</evidence>
<dbReference type="AlphaFoldDB" id="A0AAX3W2F1"/>
<comment type="similarity">
    <text evidence="2">Belongs to the bacterial solute-binding protein 8 family.</text>
</comment>
<evidence type="ECO:0000313" key="8">
    <source>
        <dbReference type="Proteomes" id="UP001223261"/>
    </source>
</evidence>
<name>A0AAX3W2F1_MAMLE</name>
<dbReference type="InterPro" id="IPR051313">
    <property type="entry name" value="Bact_iron-sidero_bind"/>
</dbReference>
<evidence type="ECO:0000256" key="1">
    <source>
        <dbReference type="ARBA" id="ARBA00004196"/>
    </source>
</evidence>
<dbReference type="GO" id="GO:1901678">
    <property type="term" value="P:iron coordination entity transport"/>
    <property type="evidence" value="ECO:0007669"/>
    <property type="project" value="UniProtKB-ARBA"/>
</dbReference>
<sequence length="312" mass="35571">MKKLLTLVLALALIVAACGNKSEDKEDKSKNDTKSSNDTVSYTLDDGKKIDIPKDPKRIVVLAPSYVGGFLHLGVKPVGVPASTDQTSVLKDKIKGIEKVSEDNVEQVAKLKPDLIITYNQDKNLNKYKKIAATIPYDYNKHNYLDMQVELGKLVNKEDEAKKWVEKWKKQTAKDGKEIKEKIGEDTTVSVIEAFQKDIYSYGENWGRGTEVLYQAFGLKMPESVERDVKKDGWKKISQEEIEKYSGDYLFLPLTKGQEKPEFINTESYKSIPAVKNDKVIEIDAQTFWYNDPYSLEVQREFLKKELLKKAD</sequence>
<dbReference type="GO" id="GO:0030288">
    <property type="term" value="C:outer membrane-bounded periplasmic space"/>
    <property type="evidence" value="ECO:0007669"/>
    <property type="project" value="TreeGrafter"/>
</dbReference>
<protein>
    <submittedName>
        <fullName evidence="7">ABC transporter substrate-binding protein</fullName>
    </submittedName>
</protein>
<gene>
    <name evidence="7" type="ORF">PYH69_11915</name>
</gene>
<evidence type="ECO:0000256" key="5">
    <source>
        <dbReference type="SAM" id="SignalP"/>
    </source>
</evidence>
<feature type="signal peptide" evidence="5">
    <location>
        <begin position="1"/>
        <end position="22"/>
    </location>
</feature>
<organism evidence="7 8">
    <name type="scientific">Mammaliicoccus lentus</name>
    <name type="common">Staphylococcus lentus</name>
    <dbReference type="NCBI Taxonomy" id="42858"/>
    <lineage>
        <taxon>Bacteria</taxon>
        <taxon>Bacillati</taxon>
        <taxon>Bacillota</taxon>
        <taxon>Bacilli</taxon>
        <taxon>Bacillales</taxon>
        <taxon>Staphylococcaceae</taxon>
        <taxon>Mammaliicoccus</taxon>
    </lineage>
</organism>
<comment type="subcellular location">
    <subcellularLocation>
        <location evidence="1">Cell envelope</location>
    </subcellularLocation>
</comment>
<feature type="domain" description="Fe/B12 periplasmic-binding" evidence="6">
    <location>
        <begin position="58"/>
        <end position="311"/>
    </location>
</feature>
<dbReference type="PANTHER" id="PTHR30532:SF26">
    <property type="entry name" value="IRON(3+)-HYDROXAMATE-BINDING PROTEIN FHUD"/>
    <property type="match status" value="1"/>
</dbReference>
<dbReference type="Pfam" id="PF01497">
    <property type="entry name" value="Peripla_BP_2"/>
    <property type="match status" value="1"/>
</dbReference>